<dbReference type="InterPro" id="IPR003650">
    <property type="entry name" value="Orange_dom"/>
</dbReference>
<evidence type="ECO:0000256" key="10">
    <source>
        <dbReference type="ARBA" id="ARBA00038262"/>
    </source>
</evidence>
<feature type="compositionally biased region" description="Low complexity" evidence="11">
    <location>
        <begin position="934"/>
        <end position="989"/>
    </location>
</feature>
<evidence type="ECO:0000256" key="9">
    <source>
        <dbReference type="ARBA" id="ARBA00023242"/>
    </source>
</evidence>
<keyword evidence="5" id="KW-0914">Notch signaling pathway</keyword>
<keyword evidence="12" id="KW-0732">Signal</keyword>
<comment type="caution">
    <text evidence="16">The sequence shown here is derived from an EMBL/GenBank/DDBJ whole genome shotgun (WGS) entry which is preliminary data.</text>
</comment>
<dbReference type="InterPro" id="IPR011598">
    <property type="entry name" value="bHLH_dom"/>
</dbReference>
<feature type="domain" description="EF-hand" evidence="13">
    <location>
        <begin position="19"/>
        <end position="54"/>
    </location>
</feature>
<feature type="domain" description="EF-hand" evidence="13">
    <location>
        <begin position="60"/>
        <end position="95"/>
    </location>
</feature>
<organism evidence="16 17">
    <name type="scientific">Blomia tropicalis</name>
    <name type="common">Mite</name>
    <dbReference type="NCBI Taxonomy" id="40697"/>
    <lineage>
        <taxon>Eukaryota</taxon>
        <taxon>Metazoa</taxon>
        <taxon>Ecdysozoa</taxon>
        <taxon>Arthropoda</taxon>
        <taxon>Chelicerata</taxon>
        <taxon>Arachnida</taxon>
        <taxon>Acari</taxon>
        <taxon>Acariformes</taxon>
        <taxon>Sarcoptiformes</taxon>
        <taxon>Astigmata</taxon>
        <taxon>Glycyphagoidea</taxon>
        <taxon>Echimyopodidae</taxon>
        <taxon>Blomia</taxon>
    </lineage>
</organism>
<feature type="domain" description="Orange" evidence="15">
    <location>
        <begin position="873"/>
        <end position="905"/>
    </location>
</feature>
<dbReference type="PANTHER" id="PTHR10985">
    <property type="entry name" value="BASIC HELIX-LOOP-HELIX TRANSCRIPTION FACTOR, HES-RELATED"/>
    <property type="match status" value="1"/>
</dbReference>
<reference evidence="16" key="1">
    <citation type="submission" date="2022-12" db="EMBL/GenBank/DDBJ databases">
        <title>Genome assemblies of Blomia tropicalis.</title>
        <authorList>
            <person name="Cui Y."/>
        </authorList>
    </citation>
    <scope>NUCLEOTIDE SEQUENCE</scope>
    <source>
        <tissue evidence="16">Adult mites</tissue>
    </source>
</reference>
<dbReference type="SUPFAM" id="SSF158457">
    <property type="entry name" value="Orange domain-like"/>
    <property type="match status" value="1"/>
</dbReference>
<gene>
    <name evidence="16" type="ORF">RDWZM_000901</name>
</gene>
<keyword evidence="2" id="KW-0217">Developmental protein</keyword>
<evidence type="ECO:0000256" key="11">
    <source>
        <dbReference type="SAM" id="MobiDB-lite"/>
    </source>
</evidence>
<evidence type="ECO:0000313" key="17">
    <source>
        <dbReference type="Proteomes" id="UP001142055"/>
    </source>
</evidence>
<dbReference type="InterPro" id="IPR036638">
    <property type="entry name" value="HLH_DNA-bd_sf"/>
</dbReference>
<name>A0A9Q0RQW3_BLOTA</name>
<evidence type="ECO:0000256" key="8">
    <source>
        <dbReference type="ARBA" id="ARBA00023163"/>
    </source>
</evidence>
<evidence type="ECO:0000256" key="3">
    <source>
        <dbReference type="ARBA" id="ARBA00022491"/>
    </source>
</evidence>
<dbReference type="GO" id="GO:0046983">
    <property type="term" value="F:protein dimerization activity"/>
    <property type="evidence" value="ECO:0007669"/>
    <property type="project" value="InterPro"/>
</dbReference>
<dbReference type="PROSITE" id="PS50222">
    <property type="entry name" value="EF_HAND_2"/>
    <property type="match status" value="2"/>
</dbReference>
<feature type="signal peptide" evidence="12">
    <location>
        <begin position="1"/>
        <end position="20"/>
    </location>
</feature>
<dbReference type="InterPro" id="IPR011992">
    <property type="entry name" value="EF-hand-dom_pair"/>
</dbReference>
<dbReference type="SUPFAM" id="SSF48576">
    <property type="entry name" value="Terpenoid synthases"/>
    <property type="match status" value="1"/>
</dbReference>
<dbReference type="Gene3D" id="1.10.238.10">
    <property type="entry name" value="EF-hand"/>
    <property type="match status" value="1"/>
</dbReference>
<dbReference type="InterPro" id="IPR050370">
    <property type="entry name" value="HES_HEY"/>
</dbReference>
<dbReference type="Proteomes" id="UP001142055">
    <property type="component" value="Chromosome 1"/>
</dbReference>
<keyword evidence="8" id="KW-0804">Transcription</keyword>
<dbReference type="GO" id="GO:0005509">
    <property type="term" value="F:calcium ion binding"/>
    <property type="evidence" value="ECO:0007669"/>
    <property type="project" value="InterPro"/>
</dbReference>
<evidence type="ECO:0000256" key="5">
    <source>
        <dbReference type="ARBA" id="ARBA00022976"/>
    </source>
</evidence>
<dbReference type="Gene3D" id="6.10.250.980">
    <property type="match status" value="1"/>
</dbReference>
<dbReference type="Pfam" id="PF07527">
    <property type="entry name" value="Hairy_orange"/>
    <property type="match status" value="1"/>
</dbReference>
<dbReference type="PROSITE" id="PS51054">
    <property type="entry name" value="ORANGE"/>
    <property type="match status" value="1"/>
</dbReference>
<keyword evidence="6" id="KW-0805">Transcription regulation</keyword>
<feature type="compositionally biased region" description="Low complexity" evidence="11">
    <location>
        <begin position="997"/>
        <end position="1017"/>
    </location>
</feature>
<keyword evidence="7" id="KW-0238">DNA-binding</keyword>
<dbReference type="GO" id="GO:0032502">
    <property type="term" value="P:developmental process"/>
    <property type="evidence" value="ECO:0007669"/>
    <property type="project" value="UniProtKB-ARBA"/>
</dbReference>
<feature type="compositionally biased region" description="Polar residues" evidence="11">
    <location>
        <begin position="1018"/>
        <end position="1029"/>
    </location>
</feature>
<keyword evidence="9" id="KW-0539">Nucleus</keyword>
<feature type="domain" description="BHLH" evidence="14">
    <location>
        <begin position="795"/>
        <end position="850"/>
    </location>
</feature>
<dbReference type="GO" id="GO:0007219">
    <property type="term" value="P:Notch signaling pathway"/>
    <property type="evidence" value="ECO:0007669"/>
    <property type="project" value="UniProtKB-KW"/>
</dbReference>
<dbReference type="GO" id="GO:0003677">
    <property type="term" value="F:DNA binding"/>
    <property type="evidence" value="ECO:0007669"/>
    <property type="project" value="UniProtKB-KW"/>
</dbReference>
<dbReference type="GO" id="GO:0006355">
    <property type="term" value="P:regulation of DNA-templated transcription"/>
    <property type="evidence" value="ECO:0007669"/>
    <property type="project" value="InterPro"/>
</dbReference>
<dbReference type="SUPFAM" id="SSF47473">
    <property type="entry name" value="EF-hand"/>
    <property type="match status" value="1"/>
</dbReference>
<dbReference type="InterPro" id="IPR008949">
    <property type="entry name" value="Isoprenoid_synthase_dom_sf"/>
</dbReference>
<evidence type="ECO:0000256" key="12">
    <source>
        <dbReference type="SAM" id="SignalP"/>
    </source>
</evidence>
<evidence type="ECO:0000256" key="1">
    <source>
        <dbReference type="ARBA" id="ARBA00004123"/>
    </source>
</evidence>
<dbReference type="SUPFAM" id="SSF47459">
    <property type="entry name" value="HLH, helix-loop-helix DNA-binding domain"/>
    <property type="match status" value="1"/>
</dbReference>
<dbReference type="InterPro" id="IPR002048">
    <property type="entry name" value="EF_hand_dom"/>
</dbReference>
<dbReference type="PROSITE" id="PS00018">
    <property type="entry name" value="EF_HAND_1"/>
    <property type="match status" value="1"/>
</dbReference>
<evidence type="ECO:0000259" key="15">
    <source>
        <dbReference type="PROSITE" id="PS51054"/>
    </source>
</evidence>
<dbReference type="GO" id="GO:0005634">
    <property type="term" value="C:nucleus"/>
    <property type="evidence" value="ECO:0007669"/>
    <property type="project" value="UniProtKB-SubCell"/>
</dbReference>
<comment type="subcellular location">
    <subcellularLocation>
        <location evidence="1">Nucleus</location>
    </subcellularLocation>
</comment>
<keyword evidence="3" id="KW-0678">Repressor</keyword>
<protein>
    <submittedName>
        <fullName evidence="16">Uncharacterized protein</fullName>
    </submittedName>
</protein>
<dbReference type="EMBL" id="JAPWDV010000001">
    <property type="protein sequence ID" value="KAJ6222356.1"/>
    <property type="molecule type" value="Genomic_DNA"/>
</dbReference>
<feature type="compositionally biased region" description="Polar residues" evidence="11">
    <location>
        <begin position="777"/>
        <end position="788"/>
    </location>
</feature>
<dbReference type="SMART" id="SM00353">
    <property type="entry name" value="HLH"/>
    <property type="match status" value="1"/>
</dbReference>
<dbReference type="AlphaFoldDB" id="A0A9Q0RQW3"/>
<dbReference type="SMART" id="SM00054">
    <property type="entry name" value="EFh"/>
    <property type="match status" value="2"/>
</dbReference>
<proteinExistence type="inferred from homology"/>
<evidence type="ECO:0000259" key="14">
    <source>
        <dbReference type="PROSITE" id="PS50888"/>
    </source>
</evidence>
<feature type="chain" id="PRO_5040184990" evidence="12">
    <location>
        <begin position="21"/>
        <end position="1108"/>
    </location>
</feature>
<feature type="region of interest" description="Disordered" evidence="11">
    <location>
        <begin position="931"/>
        <end position="1029"/>
    </location>
</feature>
<dbReference type="Gene3D" id="1.10.600.10">
    <property type="entry name" value="Farnesyl Diphosphate Synthase"/>
    <property type="match status" value="1"/>
</dbReference>
<evidence type="ECO:0000256" key="4">
    <source>
        <dbReference type="ARBA" id="ARBA00022837"/>
    </source>
</evidence>
<evidence type="ECO:0000313" key="16">
    <source>
        <dbReference type="EMBL" id="KAJ6222356.1"/>
    </source>
</evidence>
<dbReference type="Pfam" id="PF00010">
    <property type="entry name" value="HLH"/>
    <property type="match status" value="1"/>
</dbReference>
<sequence>MLHWSFFTLAIIWFAGIVICLEDYQIILNTYDFDHDNQLDRHEFGQMFLSHFKREERRYVTPSVIRKLFHKLDMNNDTYLNSEEFRKIFDRWLLPVITPKTSMVVCVPSKIDRRMFSLTIEMIEQNQVKFPLETIYVTPCIPDQTNGDDLVDFYMKQMRNILLDRYGIRLRRANQHKEVLYNIDHDQLSLYRNVIDKNRGLFRQLSLDEVISNNSQNQVFDENVVREQARFKIDFALDLADELYRKTGSKRTNDSHPKYTNCTTMRIPRLLFTRLTNVPKWTCANNHRQWSAIASPSSSMRNEQNLPRLELALKQASQMVNNATYSSSLRCLIDEEVSVITQILDKLVGTNSPLSEVEKLGETDIHGAQLLRGILCLLISRIGNEQQKLYQTEQKKIDTIQSQVVVAKVVEMIQMAIVTHNKISNVDSNSIALTELGSMKHLTNKIEVTDNMTTVLINASLGQFVLEEELNDLNQKLNLEYWLEKNFLLSSSLLAFGCKSVLKLADVDESMQNVGYQFGQNLSYFLKAYDEIQWFINESPKSNDVLDFCSLPVVLHTMETGDTMENVQKKIAKFDDNSSRLHESNAKNYDYEHLHSIIRMGPGIAKSKTILQMFRASAFTNLNRFPPSDAHISMSNVSHITPHMKRSVYVLTSILVFIDHIPMYPLVSHLNTHTSNKSTNQPTHDLIHYFIKNLGEPSQTTEIVMMYPQHYSSQLIHSPVTPNTMPLFSSTPMTSASMIVGGNVTNNGISVIQPTPIRPPCKRSISDDSTDDEMDSKSNLQMADSNMDGSCHLMSRKKRRGLIEKRRRDRINNSLHELKRLVPAAFEKQGSAKLEKAEILQMTVDHLRTLHSKGFDAFSFDPHKFATDYHLIGFRECATEVARYLAVHEGIDFQDPLRLRLMGHLHSYSSQRELSLKACTGWNPSLFTTPMYPPSTSSTQSTTASSSTPSTSSSLQLSSQSNSVCDSMHGSNNSSSHHNSYSSTYSNYSQPSLLDNSMMSSTGSSSSVSMVPCTSTSLQGSNSSKSPSAFATLGYSPSVVPSTPSASTIATQSSTSTSYSYPYTAGAYFTPTPGYMPPMMPANNNLGTNPNSQSSVKHYRPWGTELAY</sequence>
<evidence type="ECO:0000256" key="6">
    <source>
        <dbReference type="ARBA" id="ARBA00023015"/>
    </source>
</evidence>
<dbReference type="PROSITE" id="PS50888">
    <property type="entry name" value="BHLH"/>
    <property type="match status" value="1"/>
</dbReference>
<accession>A0A9Q0RQW3</accession>
<evidence type="ECO:0000256" key="7">
    <source>
        <dbReference type="ARBA" id="ARBA00023125"/>
    </source>
</evidence>
<dbReference type="FunFam" id="4.10.280.10:FF:000012">
    <property type="entry name" value="hairy/enhancer-of-split related with YRPW motif protein 1"/>
    <property type="match status" value="1"/>
</dbReference>
<keyword evidence="17" id="KW-1185">Reference proteome</keyword>
<comment type="similarity">
    <text evidence="10">Belongs to the HEY family.</text>
</comment>
<keyword evidence="4" id="KW-0106">Calcium</keyword>
<dbReference type="SMART" id="SM00511">
    <property type="entry name" value="ORANGE"/>
    <property type="match status" value="1"/>
</dbReference>
<feature type="region of interest" description="Disordered" evidence="11">
    <location>
        <begin position="751"/>
        <end position="791"/>
    </location>
</feature>
<dbReference type="InterPro" id="IPR018247">
    <property type="entry name" value="EF_Hand_1_Ca_BS"/>
</dbReference>
<evidence type="ECO:0000259" key="13">
    <source>
        <dbReference type="PROSITE" id="PS50222"/>
    </source>
</evidence>
<dbReference type="Gene3D" id="4.10.280.10">
    <property type="entry name" value="Helix-loop-helix DNA-binding domain"/>
    <property type="match status" value="1"/>
</dbReference>
<evidence type="ECO:0000256" key="2">
    <source>
        <dbReference type="ARBA" id="ARBA00022473"/>
    </source>
</evidence>